<protein>
    <recommendedName>
        <fullName evidence="3">MBL fold metallo-hydrolase</fullName>
    </recommendedName>
</protein>
<proteinExistence type="predicted"/>
<evidence type="ECO:0000313" key="2">
    <source>
        <dbReference type="Proteomes" id="UP000265509"/>
    </source>
</evidence>
<gene>
    <name evidence="1" type="ORF">DWB85_17685</name>
</gene>
<dbReference type="OrthoDB" id="7402742at2"/>
<comment type="caution">
    <text evidence="1">The sequence shown here is derived from an EMBL/GenBank/DDBJ whole genome shotgun (WGS) entry which is preliminary data.</text>
</comment>
<accession>A0A3L7DXA3</accession>
<dbReference type="EMBL" id="QRAN01000027">
    <property type="protein sequence ID" value="RLQ20442.1"/>
    <property type="molecule type" value="Genomic_DNA"/>
</dbReference>
<dbReference type="AlphaFoldDB" id="A0A3L7DXA3"/>
<keyword evidence="2" id="KW-1185">Reference proteome</keyword>
<reference evidence="1 2" key="1">
    <citation type="submission" date="2018-07" db="EMBL/GenBank/DDBJ databases">
        <title>Halioglobus sp. genome submission.</title>
        <authorList>
            <person name="Ye M.-Q."/>
            <person name="Du Z.-J."/>
        </authorList>
    </citation>
    <scope>NUCLEOTIDE SEQUENCE [LARGE SCALE GENOMIC DNA]</scope>
    <source>
        <strain evidence="1 2">U0301</strain>
    </source>
</reference>
<evidence type="ECO:0000313" key="1">
    <source>
        <dbReference type="EMBL" id="RLQ20442.1"/>
    </source>
</evidence>
<dbReference type="RefSeq" id="WP_117957185.1">
    <property type="nucleotide sequence ID" value="NZ_QRAN01000027.1"/>
</dbReference>
<sequence>MAEQIIHVAESFWNIRGSFRIGGVVEIGTQASLVQLSSGSFLLLDSYSISEPLREEIDAIVGDGEVEAILNLHPFHTVHVQRMHELFPDARLHGTQRHLDLFPDLPWEEVRSEDQELHDWYADDLDFTIPRGVDFISANENIHFASVLAYHRASGTIHADDTLMYIRLPRFLGLVGLSERVSFHPTLAMALEKREGAAAEFREWSTELADAWGEAENLCAAHSGNLLAESNPGAPISERIRKAADRCEPVLGKHERRYG</sequence>
<organism evidence="1 2">
    <name type="scientific">Seongchinamella sediminis</name>
    <dbReference type="NCBI Taxonomy" id="2283635"/>
    <lineage>
        <taxon>Bacteria</taxon>
        <taxon>Pseudomonadati</taxon>
        <taxon>Pseudomonadota</taxon>
        <taxon>Gammaproteobacteria</taxon>
        <taxon>Cellvibrionales</taxon>
        <taxon>Halieaceae</taxon>
        <taxon>Seongchinamella</taxon>
    </lineage>
</organism>
<dbReference type="SUPFAM" id="SSF56281">
    <property type="entry name" value="Metallo-hydrolase/oxidoreductase"/>
    <property type="match status" value="1"/>
</dbReference>
<dbReference type="Proteomes" id="UP000265509">
    <property type="component" value="Unassembled WGS sequence"/>
</dbReference>
<dbReference type="InterPro" id="IPR036866">
    <property type="entry name" value="RibonucZ/Hydroxyglut_hydro"/>
</dbReference>
<name>A0A3L7DXA3_9GAMM</name>
<evidence type="ECO:0008006" key="3">
    <source>
        <dbReference type="Google" id="ProtNLM"/>
    </source>
</evidence>